<feature type="compositionally biased region" description="Basic residues" evidence="8">
    <location>
        <begin position="246"/>
        <end position="255"/>
    </location>
</feature>
<protein>
    <recommendedName>
        <fullName evidence="9">C2H2-type domain-containing protein</fullName>
    </recommendedName>
</protein>
<dbReference type="GO" id="GO:0008270">
    <property type="term" value="F:zinc ion binding"/>
    <property type="evidence" value="ECO:0007669"/>
    <property type="project" value="UniProtKB-KW"/>
</dbReference>
<name>H8X2U3_CANO9</name>
<organism evidence="10 11">
    <name type="scientific">Candida orthopsilosis (strain 90-125)</name>
    <name type="common">Yeast</name>
    <dbReference type="NCBI Taxonomy" id="1136231"/>
    <lineage>
        <taxon>Eukaryota</taxon>
        <taxon>Fungi</taxon>
        <taxon>Dikarya</taxon>
        <taxon>Ascomycota</taxon>
        <taxon>Saccharomycotina</taxon>
        <taxon>Pichiomycetes</taxon>
        <taxon>Debaryomycetaceae</taxon>
        <taxon>Candida/Lodderomyces clade</taxon>
        <taxon>Candida</taxon>
    </lineage>
</organism>
<keyword evidence="11" id="KW-1185">Reference proteome</keyword>
<dbReference type="Gene3D" id="3.30.160.60">
    <property type="entry name" value="Classic Zinc Finger"/>
    <property type="match status" value="2"/>
</dbReference>
<dbReference type="SMART" id="SM00355">
    <property type="entry name" value="ZnF_C2H2"/>
    <property type="match status" value="2"/>
</dbReference>
<dbReference type="GO" id="GO:0000981">
    <property type="term" value="F:DNA-binding transcription factor activity, RNA polymerase II-specific"/>
    <property type="evidence" value="ECO:0007669"/>
    <property type="project" value="TreeGrafter"/>
</dbReference>
<dbReference type="EMBL" id="HE681721">
    <property type="protein sequence ID" value="CCG25640.1"/>
    <property type="molecule type" value="Genomic_DNA"/>
</dbReference>
<accession>H8X2U3</accession>
<dbReference type="InterPro" id="IPR013087">
    <property type="entry name" value="Znf_C2H2_type"/>
</dbReference>
<dbReference type="FunFam" id="3.30.160.60:FF:001102">
    <property type="entry name" value="Transcription factor IIIA"/>
    <property type="match status" value="1"/>
</dbReference>
<dbReference type="RefSeq" id="XP_003868544.1">
    <property type="nucleotide sequence ID" value="XM_003868496.1"/>
</dbReference>
<evidence type="ECO:0000313" key="10">
    <source>
        <dbReference type="EMBL" id="CCG25640.1"/>
    </source>
</evidence>
<feature type="domain" description="C2H2-type" evidence="9">
    <location>
        <begin position="268"/>
        <end position="295"/>
    </location>
</feature>
<dbReference type="Proteomes" id="UP000005018">
    <property type="component" value="Chromosome 3"/>
</dbReference>
<keyword evidence="3" id="KW-0677">Repeat</keyword>
<dbReference type="GO" id="GO:0005667">
    <property type="term" value="C:transcription regulator complex"/>
    <property type="evidence" value="ECO:0007669"/>
    <property type="project" value="TreeGrafter"/>
</dbReference>
<dbReference type="PROSITE" id="PS00028">
    <property type="entry name" value="ZINC_FINGER_C2H2_1"/>
    <property type="match status" value="2"/>
</dbReference>
<feature type="domain" description="C2H2-type" evidence="9">
    <location>
        <begin position="296"/>
        <end position="325"/>
    </location>
</feature>
<evidence type="ECO:0000256" key="4">
    <source>
        <dbReference type="ARBA" id="ARBA00022771"/>
    </source>
</evidence>
<dbReference type="AlphaFoldDB" id="H8X2U3"/>
<evidence type="ECO:0000259" key="9">
    <source>
        <dbReference type="PROSITE" id="PS50157"/>
    </source>
</evidence>
<gene>
    <name evidence="10" type="ORF">CORT_0C02650</name>
</gene>
<comment type="subcellular location">
    <subcellularLocation>
        <location evidence="1">Nucleus</location>
    </subcellularLocation>
</comment>
<evidence type="ECO:0000256" key="7">
    <source>
        <dbReference type="PROSITE-ProRule" id="PRU00042"/>
    </source>
</evidence>
<evidence type="ECO:0000256" key="6">
    <source>
        <dbReference type="ARBA" id="ARBA00023242"/>
    </source>
</evidence>
<feature type="region of interest" description="Disordered" evidence="8">
    <location>
        <begin position="1"/>
        <end position="39"/>
    </location>
</feature>
<keyword evidence="2" id="KW-0479">Metal-binding</keyword>
<dbReference type="GO" id="GO:0005634">
    <property type="term" value="C:nucleus"/>
    <property type="evidence" value="ECO:0007669"/>
    <property type="project" value="UniProtKB-SubCell"/>
</dbReference>
<dbReference type="Pfam" id="PF12874">
    <property type="entry name" value="zf-met"/>
    <property type="match status" value="1"/>
</dbReference>
<dbReference type="GO" id="GO:0000978">
    <property type="term" value="F:RNA polymerase II cis-regulatory region sequence-specific DNA binding"/>
    <property type="evidence" value="ECO:0007669"/>
    <property type="project" value="TreeGrafter"/>
</dbReference>
<feature type="region of interest" description="Disordered" evidence="8">
    <location>
        <begin position="194"/>
        <end position="264"/>
    </location>
</feature>
<dbReference type="HOGENOM" id="CLU_601281_0_0_1"/>
<dbReference type="Pfam" id="PF00096">
    <property type="entry name" value="zf-C2H2"/>
    <property type="match status" value="1"/>
</dbReference>
<proteinExistence type="predicted"/>
<feature type="compositionally biased region" description="Polar residues" evidence="8">
    <location>
        <begin position="198"/>
        <end position="229"/>
    </location>
</feature>
<sequence length="455" mass="51218">MSHSQNQINYKKLADQSSSAVNTNPDISTPSTQGFRSAPSSFDIAMPAQIQTNFIAPIQEYPHQFNPSMNPQSQQFQLQQVGMNLMQQQEAPQLTIHNTLGLQQQIAMTNESYNLQTQPNAHVPDAYIYGIQSNVLAQNVNGVSSHSQSFSSSIPLDKVSIKAHESQRTQSTPSLRPGYLPQFTSTVSEYSQIGAPHTSETQRVSSTLTIPKSNCTKSTNSAPLQSENDYPSGSSSSSPLMQPPSRGKRQRKHSSTSHEMTPETALRNRCRICNKQFKRPSSLQTHYYSHTGEKIFRCPWQGCGKMFSVKSNMTRHYRLHERDSRRAQELEFQNRNPELMRALGLSSSSSTVRQYFQPALHHPMQHQSQTPPQQLQQDVATFGTAQAQPRDMNQLDLLHRTHYQSYSPLSSQIPSLMQAQYMLNPLVVDTNGQTEQLRVSEVQQSPVQTINSRLQ</sequence>
<dbReference type="PANTHER" id="PTHR14003:SF20">
    <property type="entry name" value="FINGER DOMAIN PROTEIN, PUTATIVE (AFU_ORTHOLOGUE AFUA_4G10380)-RELATED"/>
    <property type="match status" value="1"/>
</dbReference>
<reference evidence="10 11" key="1">
    <citation type="journal article" date="2012" name="PLoS ONE">
        <title>Sequence and analysis of the genome of the pathogenic yeast Candida orthopsilosis.</title>
        <authorList>
            <person name="Riccombeni A."/>
            <person name="Vidanes G."/>
            <person name="Proux-Wera E."/>
            <person name="Wolfe K.H."/>
            <person name="Butler G."/>
        </authorList>
    </citation>
    <scope>NUCLEOTIDE SEQUENCE [LARGE SCALE GENOMIC DNA]</scope>
    <source>
        <strain evidence="10 11">Co 90-125</strain>
    </source>
</reference>
<dbReference type="SUPFAM" id="SSF57667">
    <property type="entry name" value="beta-beta-alpha zinc fingers"/>
    <property type="match status" value="1"/>
</dbReference>
<evidence type="ECO:0000256" key="1">
    <source>
        <dbReference type="ARBA" id="ARBA00004123"/>
    </source>
</evidence>
<dbReference type="eggNOG" id="KOG1721">
    <property type="taxonomic scope" value="Eukaryota"/>
</dbReference>
<dbReference type="OrthoDB" id="6077919at2759"/>
<dbReference type="KEGG" id="cot:CORT_0C02650"/>
<keyword evidence="5" id="KW-0862">Zinc</keyword>
<feature type="compositionally biased region" description="Low complexity" evidence="8">
    <location>
        <begin position="231"/>
        <end position="245"/>
    </location>
</feature>
<evidence type="ECO:0000313" key="11">
    <source>
        <dbReference type="Proteomes" id="UP000005018"/>
    </source>
</evidence>
<keyword evidence="6" id="KW-0539">Nucleus</keyword>
<dbReference type="InterPro" id="IPR036236">
    <property type="entry name" value="Znf_C2H2_sf"/>
</dbReference>
<evidence type="ECO:0000256" key="5">
    <source>
        <dbReference type="ARBA" id="ARBA00022833"/>
    </source>
</evidence>
<evidence type="ECO:0000256" key="2">
    <source>
        <dbReference type="ARBA" id="ARBA00022723"/>
    </source>
</evidence>
<keyword evidence="4 7" id="KW-0863">Zinc-finger</keyword>
<dbReference type="GO" id="GO:0000785">
    <property type="term" value="C:chromatin"/>
    <property type="evidence" value="ECO:0007669"/>
    <property type="project" value="TreeGrafter"/>
</dbReference>
<dbReference type="PROSITE" id="PS50157">
    <property type="entry name" value="ZINC_FINGER_C2H2_2"/>
    <property type="match status" value="2"/>
</dbReference>
<evidence type="ECO:0000256" key="3">
    <source>
        <dbReference type="ARBA" id="ARBA00022737"/>
    </source>
</evidence>
<dbReference type="GeneID" id="14539890"/>
<dbReference type="PANTHER" id="PTHR14003">
    <property type="entry name" value="TRANSCRIPTIONAL REPRESSOR PROTEIN YY"/>
    <property type="match status" value="1"/>
</dbReference>
<evidence type="ECO:0000256" key="8">
    <source>
        <dbReference type="SAM" id="MobiDB-lite"/>
    </source>
</evidence>